<dbReference type="EnsemblMetazoa" id="GPPI037382-RA">
    <property type="protein sequence ID" value="GPPI037382-PA"/>
    <property type="gene ID" value="GPPI037382"/>
</dbReference>
<accession>A0A1B0BQG4</accession>
<dbReference type="EMBL" id="JXJN01018612">
    <property type="status" value="NOT_ANNOTATED_CDS"/>
    <property type="molecule type" value="Genomic_DNA"/>
</dbReference>
<dbReference type="Proteomes" id="UP000092460">
    <property type="component" value="Unassembled WGS sequence"/>
</dbReference>
<name>A0A1B0BQG4_9MUSC</name>
<sequence length="193" mass="22578">MKDCEFLLNIDNKEILIEILNHSIDFLIGNRNEQKTMHLCYKYGCPDDFMVTIRALARFYKNICCDAGVDIKSEFLNLTPELQKIIETVLDTRRTEVTRHLIRQLNAQDNPLVESFNWDTRLIMGDSSYAHNYRLLTTLTLRLLISGNREDKHRFLHLQMDGKKLDGFIEAIDDALKHVGTNTRECKNEHYDS</sequence>
<reference evidence="1" key="2">
    <citation type="submission" date="2020-05" db="UniProtKB">
        <authorList>
            <consortium name="EnsemblMetazoa"/>
        </authorList>
    </citation>
    <scope>IDENTIFICATION</scope>
    <source>
        <strain evidence="1">IAEA</strain>
    </source>
</reference>
<evidence type="ECO:0000313" key="1">
    <source>
        <dbReference type="EnsemblMetazoa" id="GPPI037382-PA"/>
    </source>
</evidence>
<dbReference type="STRING" id="67801.A0A1B0BQG4"/>
<evidence type="ECO:0008006" key="3">
    <source>
        <dbReference type="Google" id="ProtNLM"/>
    </source>
</evidence>
<keyword evidence="2" id="KW-1185">Reference proteome</keyword>
<proteinExistence type="predicted"/>
<dbReference type="AlphaFoldDB" id="A0A1B0BQG4"/>
<protein>
    <recommendedName>
        <fullName evidence="3">COMM domain-containing protein</fullName>
    </recommendedName>
</protein>
<evidence type="ECO:0000313" key="2">
    <source>
        <dbReference type="Proteomes" id="UP000092460"/>
    </source>
</evidence>
<reference evidence="2" key="1">
    <citation type="submission" date="2015-01" db="EMBL/GenBank/DDBJ databases">
        <authorList>
            <person name="Aksoy S."/>
            <person name="Warren W."/>
            <person name="Wilson R.K."/>
        </authorList>
    </citation>
    <scope>NUCLEOTIDE SEQUENCE [LARGE SCALE GENOMIC DNA]</scope>
    <source>
        <strain evidence="2">IAEA</strain>
    </source>
</reference>
<dbReference type="VEuPathDB" id="VectorBase:GPPI037382"/>
<organism evidence="1 2">
    <name type="scientific">Glossina palpalis gambiensis</name>
    <dbReference type="NCBI Taxonomy" id="67801"/>
    <lineage>
        <taxon>Eukaryota</taxon>
        <taxon>Metazoa</taxon>
        <taxon>Ecdysozoa</taxon>
        <taxon>Arthropoda</taxon>
        <taxon>Hexapoda</taxon>
        <taxon>Insecta</taxon>
        <taxon>Pterygota</taxon>
        <taxon>Neoptera</taxon>
        <taxon>Endopterygota</taxon>
        <taxon>Diptera</taxon>
        <taxon>Brachycera</taxon>
        <taxon>Muscomorpha</taxon>
        <taxon>Hippoboscoidea</taxon>
        <taxon>Glossinidae</taxon>
        <taxon>Glossina</taxon>
    </lineage>
</organism>